<evidence type="ECO:0000313" key="2">
    <source>
        <dbReference type="EMBL" id="RPA71666.1"/>
    </source>
</evidence>
<organism evidence="2 3">
    <name type="scientific">Ascobolus immersus RN42</name>
    <dbReference type="NCBI Taxonomy" id="1160509"/>
    <lineage>
        <taxon>Eukaryota</taxon>
        <taxon>Fungi</taxon>
        <taxon>Dikarya</taxon>
        <taxon>Ascomycota</taxon>
        <taxon>Pezizomycotina</taxon>
        <taxon>Pezizomycetes</taxon>
        <taxon>Pezizales</taxon>
        <taxon>Ascobolaceae</taxon>
        <taxon>Ascobolus</taxon>
    </lineage>
</organism>
<feature type="compositionally biased region" description="Polar residues" evidence="1">
    <location>
        <begin position="9"/>
        <end position="22"/>
    </location>
</feature>
<feature type="compositionally biased region" description="Polar residues" evidence="1">
    <location>
        <begin position="345"/>
        <end position="361"/>
    </location>
</feature>
<accession>A0A3N4HER1</accession>
<protein>
    <submittedName>
        <fullName evidence="2">Uncharacterized protein</fullName>
    </submittedName>
</protein>
<evidence type="ECO:0000313" key="3">
    <source>
        <dbReference type="Proteomes" id="UP000275078"/>
    </source>
</evidence>
<feature type="region of interest" description="Disordered" evidence="1">
    <location>
        <begin position="94"/>
        <end position="218"/>
    </location>
</feature>
<feature type="region of interest" description="Disordered" evidence="1">
    <location>
        <begin position="231"/>
        <end position="282"/>
    </location>
</feature>
<feature type="compositionally biased region" description="Polar residues" evidence="1">
    <location>
        <begin position="47"/>
        <end position="60"/>
    </location>
</feature>
<keyword evidence="3" id="KW-1185">Reference proteome</keyword>
<feature type="compositionally biased region" description="Low complexity" evidence="1">
    <location>
        <begin position="111"/>
        <end position="122"/>
    </location>
</feature>
<feature type="compositionally biased region" description="Polar residues" evidence="1">
    <location>
        <begin position="239"/>
        <end position="248"/>
    </location>
</feature>
<dbReference type="AlphaFoldDB" id="A0A3N4HER1"/>
<feature type="compositionally biased region" description="Polar residues" evidence="1">
    <location>
        <begin position="395"/>
        <end position="408"/>
    </location>
</feature>
<feature type="compositionally biased region" description="Polar residues" evidence="1">
    <location>
        <begin position="420"/>
        <end position="434"/>
    </location>
</feature>
<feature type="compositionally biased region" description="Polar residues" evidence="1">
    <location>
        <begin position="164"/>
        <end position="176"/>
    </location>
</feature>
<evidence type="ECO:0000256" key="1">
    <source>
        <dbReference type="SAM" id="MobiDB-lite"/>
    </source>
</evidence>
<dbReference type="Proteomes" id="UP000275078">
    <property type="component" value="Unassembled WGS sequence"/>
</dbReference>
<gene>
    <name evidence="2" type="ORF">BJ508DRAFT_367643</name>
</gene>
<dbReference type="EMBL" id="ML119908">
    <property type="protein sequence ID" value="RPA71666.1"/>
    <property type="molecule type" value="Genomic_DNA"/>
</dbReference>
<sequence length="621" mass="68462">MSSRRPADKQSTGPQANSTRPHQTVKKTAPGSRNNQTGAAKKDDLPSSESQHSLTSSNIPGASAMRLRPITNRIEDSYGKSNVANVREEARIERLATDLRKNPPVTAQTNSPSSAAASVAVPRPFGRERSIDFWKNQPPVISTPPVRASSDHAVRAGPPPPPRSSSNFASGASQENAYKAPIHRHSTANMRRESKKTAVASSMSRARSQLLRKEASEVPSPVEHVAKIVPSPTKFLPPSASSLSSQTFPLLPSKGRSQSPTKIPTYQGRSYQTAPAGDRNTLTTHTAKTTDVHQANKKLIPTAPVLSAPASAPRGVTKANNSQDSQRSSFIPPALPLSRHPKPSASFQRPDSMDTSSQSAVPDTEARLHHTASVTSTASEQFKIERAELRPPSPKTTRTPLDTVQNANRPDEVSKEPAASDTSQSVDATQSTTISNGPYWGLRDRFPPRTLLLKIETVGRSVDIITAPNLGSALIEDRMGKDLLTELRQWACLDDDATTLFRDYEQPFIIYEEELGYATWVFEGYTILRRILEHVNKKHAYDVRGKRMVWPNDFGFNQVVIKWLAPAFEDPYMEGFDEDKWLPKSAPYLRREEVLEEPDVPIEQTKIYQVIGTHYPRAVLE</sequence>
<feature type="compositionally biased region" description="Polar residues" evidence="1">
    <location>
        <begin position="318"/>
        <end position="329"/>
    </location>
</feature>
<proteinExistence type="predicted"/>
<feature type="region of interest" description="Disordered" evidence="1">
    <location>
        <begin position="1"/>
        <end position="68"/>
    </location>
</feature>
<name>A0A3N4HER1_ASCIM</name>
<feature type="region of interest" description="Disordered" evidence="1">
    <location>
        <begin position="300"/>
        <end position="434"/>
    </location>
</feature>
<reference evidence="2 3" key="1">
    <citation type="journal article" date="2018" name="Nat. Ecol. Evol.">
        <title>Pezizomycetes genomes reveal the molecular basis of ectomycorrhizal truffle lifestyle.</title>
        <authorList>
            <person name="Murat C."/>
            <person name="Payen T."/>
            <person name="Noel B."/>
            <person name="Kuo A."/>
            <person name="Morin E."/>
            <person name="Chen J."/>
            <person name="Kohler A."/>
            <person name="Krizsan K."/>
            <person name="Balestrini R."/>
            <person name="Da Silva C."/>
            <person name="Montanini B."/>
            <person name="Hainaut M."/>
            <person name="Levati E."/>
            <person name="Barry K.W."/>
            <person name="Belfiori B."/>
            <person name="Cichocki N."/>
            <person name="Clum A."/>
            <person name="Dockter R.B."/>
            <person name="Fauchery L."/>
            <person name="Guy J."/>
            <person name="Iotti M."/>
            <person name="Le Tacon F."/>
            <person name="Lindquist E.A."/>
            <person name="Lipzen A."/>
            <person name="Malagnac F."/>
            <person name="Mello A."/>
            <person name="Molinier V."/>
            <person name="Miyauchi S."/>
            <person name="Poulain J."/>
            <person name="Riccioni C."/>
            <person name="Rubini A."/>
            <person name="Sitrit Y."/>
            <person name="Splivallo R."/>
            <person name="Traeger S."/>
            <person name="Wang M."/>
            <person name="Zifcakova L."/>
            <person name="Wipf D."/>
            <person name="Zambonelli A."/>
            <person name="Paolocci F."/>
            <person name="Nowrousian M."/>
            <person name="Ottonello S."/>
            <person name="Baldrian P."/>
            <person name="Spatafora J.W."/>
            <person name="Henrissat B."/>
            <person name="Nagy L.G."/>
            <person name="Aury J.M."/>
            <person name="Wincker P."/>
            <person name="Grigoriev I.V."/>
            <person name="Bonfante P."/>
            <person name="Martin F.M."/>
        </authorList>
    </citation>
    <scope>NUCLEOTIDE SEQUENCE [LARGE SCALE GENOMIC DNA]</scope>
    <source>
        <strain evidence="2 3">RN42</strain>
    </source>
</reference>
<feature type="compositionally biased region" description="Polar residues" evidence="1">
    <location>
        <begin position="255"/>
        <end position="273"/>
    </location>
</feature>